<keyword evidence="3 8" id="KW-0597">Phosphoprotein</keyword>
<keyword evidence="4" id="KW-0808">Transferase</keyword>
<dbReference type="InterPro" id="IPR004358">
    <property type="entry name" value="Sig_transdc_His_kin-like_C"/>
</dbReference>
<dbReference type="InterPro" id="IPR036097">
    <property type="entry name" value="HisK_dim/P_sf"/>
</dbReference>
<evidence type="ECO:0000256" key="5">
    <source>
        <dbReference type="ARBA" id="ARBA00022777"/>
    </source>
</evidence>
<evidence type="ECO:0000313" key="13">
    <source>
        <dbReference type="Proteomes" id="UP001139559"/>
    </source>
</evidence>
<dbReference type="InterPro" id="IPR003594">
    <property type="entry name" value="HATPase_dom"/>
</dbReference>
<dbReference type="SUPFAM" id="SSF52172">
    <property type="entry name" value="CheY-like"/>
    <property type="match status" value="1"/>
</dbReference>
<dbReference type="SUPFAM" id="SSF55874">
    <property type="entry name" value="ATPase domain of HSP90 chaperone/DNA topoisomerase II/histidine kinase"/>
    <property type="match status" value="1"/>
</dbReference>
<dbReference type="EC" id="2.7.13.3" evidence="2"/>
<evidence type="ECO:0000256" key="6">
    <source>
        <dbReference type="ARBA" id="ARBA00022801"/>
    </source>
</evidence>
<evidence type="ECO:0000256" key="4">
    <source>
        <dbReference type="ARBA" id="ARBA00022679"/>
    </source>
</evidence>
<dbReference type="FunFam" id="3.30.565.10:FF:000010">
    <property type="entry name" value="Sensor histidine kinase RcsC"/>
    <property type="match status" value="1"/>
</dbReference>
<dbReference type="SMART" id="SM00448">
    <property type="entry name" value="REC"/>
    <property type="match status" value="1"/>
</dbReference>
<name>A0A9X2BKW5_9VIBR</name>
<evidence type="ECO:0000259" key="10">
    <source>
        <dbReference type="PROSITE" id="PS50109"/>
    </source>
</evidence>
<evidence type="ECO:0000256" key="3">
    <source>
        <dbReference type="ARBA" id="ARBA00022553"/>
    </source>
</evidence>
<accession>A0A9X2BKW5</accession>
<evidence type="ECO:0000256" key="9">
    <source>
        <dbReference type="SAM" id="Coils"/>
    </source>
</evidence>
<dbReference type="Gene3D" id="3.40.50.2300">
    <property type="match status" value="1"/>
</dbReference>
<keyword evidence="9" id="KW-0175">Coiled coil</keyword>
<feature type="domain" description="Histidine kinase" evidence="10">
    <location>
        <begin position="216"/>
        <end position="432"/>
    </location>
</feature>
<dbReference type="Pfam" id="PF02518">
    <property type="entry name" value="HATPase_c"/>
    <property type="match status" value="1"/>
</dbReference>
<dbReference type="Pfam" id="PF00512">
    <property type="entry name" value="HisKA"/>
    <property type="match status" value="1"/>
</dbReference>
<dbReference type="EMBL" id="JAJHVV010000011">
    <property type="protein sequence ID" value="MCK6265012.1"/>
    <property type="molecule type" value="Genomic_DNA"/>
</dbReference>
<dbReference type="PANTHER" id="PTHR43047:SF64">
    <property type="entry name" value="HISTIDINE KINASE CONTAINING CHEY-HOMOLOGOUS RECEIVER DOMAIN AND PAS DOMAIN-RELATED"/>
    <property type="match status" value="1"/>
</dbReference>
<reference evidence="12" key="1">
    <citation type="submission" date="2021-11" db="EMBL/GenBank/DDBJ databases">
        <title>Vibrio ZSDE26 sp. nov. and Vibrio ZSDZ34 sp. nov., isolated from coastal seawater in Qingdao.</title>
        <authorList>
            <person name="Zhang P."/>
        </authorList>
    </citation>
    <scope>NUCLEOTIDE SEQUENCE</scope>
    <source>
        <strain evidence="12">ZSDE26</strain>
    </source>
</reference>
<organism evidence="12 13">
    <name type="scientific">Vibrio amylolyticus</name>
    <dbReference type="NCBI Taxonomy" id="2847292"/>
    <lineage>
        <taxon>Bacteria</taxon>
        <taxon>Pseudomonadati</taxon>
        <taxon>Pseudomonadota</taxon>
        <taxon>Gammaproteobacteria</taxon>
        <taxon>Vibrionales</taxon>
        <taxon>Vibrionaceae</taxon>
        <taxon>Vibrio</taxon>
    </lineage>
</organism>
<evidence type="ECO:0000259" key="11">
    <source>
        <dbReference type="PROSITE" id="PS50110"/>
    </source>
</evidence>
<dbReference type="InterPro" id="IPR003661">
    <property type="entry name" value="HisK_dim/P_dom"/>
</dbReference>
<dbReference type="GO" id="GO:0016787">
    <property type="term" value="F:hydrolase activity"/>
    <property type="evidence" value="ECO:0007669"/>
    <property type="project" value="UniProtKB-KW"/>
</dbReference>
<feature type="coiled-coil region" evidence="9">
    <location>
        <begin position="2"/>
        <end position="29"/>
    </location>
</feature>
<dbReference type="SMART" id="SM00388">
    <property type="entry name" value="HisKA"/>
    <property type="match status" value="1"/>
</dbReference>
<comment type="caution">
    <text evidence="12">The sequence shown here is derived from an EMBL/GenBank/DDBJ whole genome shotgun (WGS) entry which is preliminary data.</text>
</comment>
<dbReference type="PRINTS" id="PR00344">
    <property type="entry name" value="BCTRLSENSOR"/>
</dbReference>
<dbReference type="SMART" id="SM00387">
    <property type="entry name" value="HATPase_c"/>
    <property type="match status" value="1"/>
</dbReference>
<dbReference type="PROSITE" id="PS50110">
    <property type="entry name" value="RESPONSE_REGULATORY"/>
    <property type="match status" value="1"/>
</dbReference>
<dbReference type="AlphaFoldDB" id="A0A9X2BKW5"/>
<dbReference type="InterPro" id="IPR036890">
    <property type="entry name" value="HATPase_C_sf"/>
</dbReference>
<dbReference type="PROSITE" id="PS50109">
    <property type="entry name" value="HIS_KIN"/>
    <property type="match status" value="1"/>
</dbReference>
<dbReference type="RefSeq" id="WP_248010091.1">
    <property type="nucleotide sequence ID" value="NZ_JAJHVV010000011.1"/>
</dbReference>
<evidence type="ECO:0000256" key="1">
    <source>
        <dbReference type="ARBA" id="ARBA00000085"/>
    </source>
</evidence>
<keyword evidence="7" id="KW-0902">Two-component regulatory system</keyword>
<dbReference type="InterPro" id="IPR005467">
    <property type="entry name" value="His_kinase_dom"/>
</dbReference>
<evidence type="ECO:0000256" key="8">
    <source>
        <dbReference type="PROSITE-ProRule" id="PRU00169"/>
    </source>
</evidence>
<dbReference type="CDD" id="cd16922">
    <property type="entry name" value="HATPase_EvgS-ArcB-TorS-like"/>
    <property type="match status" value="1"/>
</dbReference>
<keyword evidence="5" id="KW-0418">Kinase</keyword>
<gene>
    <name evidence="12" type="ORF">KP803_17170</name>
</gene>
<dbReference type="CDD" id="cd17546">
    <property type="entry name" value="REC_hyHK_CKI1_RcsC-like"/>
    <property type="match status" value="1"/>
</dbReference>
<dbReference type="CDD" id="cd00082">
    <property type="entry name" value="HisKA"/>
    <property type="match status" value="1"/>
</dbReference>
<evidence type="ECO:0000256" key="7">
    <source>
        <dbReference type="ARBA" id="ARBA00023012"/>
    </source>
</evidence>
<keyword evidence="13" id="KW-1185">Reference proteome</keyword>
<proteinExistence type="predicted"/>
<dbReference type="InterPro" id="IPR001789">
    <property type="entry name" value="Sig_transdc_resp-reg_receiver"/>
</dbReference>
<evidence type="ECO:0000313" key="12">
    <source>
        <dbReference type="EMBL" id="MCK6265012.1"/>
    </source>
</evidence>
<feature type="domain" description="Response regulatory" evidence="11">
    <location>
        <begin position="457"/>
        <end position="573"/>
    </location>
</feature>
<evidence type="ECO:0000256" key="2">
    <source>
        <dbReference type="ARBA" id="ARBA00012438"/>
    </source>
</evidence>
<feature type="modified residue" description="4-aspartylphosphate" evidence="8">
    <location>
        <position position="508"/>
    </location>
</feature>
<dbReference type="Gene3D" id="1.10.287.130">
    <property type="match status" value="1"/>
</dbReference>
<sequence>MEIKTKEELNELLLELKRSQQRETNLALENRAILDAISAITGAQNKHQIFHELKHTLALHIDFDDFVVLSKTSSDAVFETFLTSNSAFVNLKWPQEEKFIRVLSGECIILFEPTSLSEFSHLNPFIKNQINSALLTGINTATSQSVILLLGNSKGRFPISTRDTLSRFRPLLERALIDIEQKERLQQLVSIRTAELKLAQEKAEEASKAKTQFLAMMSHELRTPLNTVLGLIEVLELELLDAKQLDSLRKMSASAELLLVLINDILDLTRIEAGQYSINYQWVELNSLLNQTVEHYYTQAKQKELELLCDFNSIANHYYHIDPIRLSQIVFNLIGNAIKFTLTGSVHVKANIDNDTLTITVSDTGIGIEESRLYTLFTPFIQADNSITRQFGGTGLGLTITKHLVELMNGEINVDSTLGHGATFSVEIPVTWKASVNSQNNETNNLECGEKPYKAQRVLVVEDTETNQMVIKLLLEKKGYNVTTLTNGKDAVEYLKLHNQSQDAVIMDVSMPIMDGLTATTLIRKFNQDIPIIALTAHAMKQDKEDCFKAGMNAFVTKPIRSQEIIRALESVI</sequence>
<protein>
    <recommendedName>
        <fullName evidence="2">histidine kinase</fullName>
        <ecNumber evidence="2">2.7.13.3</ecNumber>
    </recommendedName>
</protein>
<dbReference type="Proteomes" id="UP001139559">
    <property type="component" value="Unassembled WGS sequence"/>
</dbReference>
<keyword evidence="6" id="KW-0378">Hydrolase</keyword>
<comment type="catalytic activity">
    <reaction evidence="1">
        <text>ATP + protein L-histidine = ADP + protein N-phospho-L-histidine.</text>
        <dbReference type="EC" id="2.7.13.3"/>
    </reaction>
</comment>
<dbReference type="GO" id="GO:0000155">
    <property type="term" value="F:phosphorelay sensor kinase activity"/>
    <property type="evidence" value="ECO:0007669"/>
    <property type="project" value="InterPro"/>
</dbReference>
<dbReference type="Gene3D" id="3.30.565.10">
    <property type="entry name" value="Histidine kinase-like ATPase, C-terminal domain"/>
    <property type="match status" value="1"/>
</dbReference>
<dbReference type="Pfam" id="PF00072">
    <property type="entry name" value="Response_reg"/>
    <property type="match status" value="1"/>
</dbReference>
<dbReference type="SUPFAM" id="SSF47384">
    <property type="entry name" value="Homodimeric domain of signal transducing histidine kinase"/>
    <property type="match status" value="1"/>
</dbReference>
<dbReference type="InterPro" id="IPR011006">
    <property type="entry name" value="CheY-like_superfamily"/>
</dbReference>
<dbReference type="PANTHER" id="PTHR43047">
    <property type="entry name" value="TWO-COMPONENT HISTIDINE PROTEIN KINASE"/>
    <property type="match status" value="1"/>
</dbReference>